<accession>A0AC35TLT4</accession>
<evidence type="ECO:0000313" key="1">
    <source>
        <dbReference type="Proteomes" id="UP000095286"/>
    </source>
</evidence>
<proteinExistence type="predicted"/>
<sequence length="879" mass="100537">MKLIFILIGIILHLILLFAPLNIYFTSPITDIARKHEISREGLAKRIVLVSTGGLRANTFYDNIESLPFLNKLISDGKALFAIAETKLPSDSKPSHFAILSGVHESPNILSQYLNINPKIDTIFDRSQAAYLFGNSPLLTTLLSNDTDKQHHLLYQPFKTTLSNTNASIQSTFNQITSLLSSDFVNKNTSKLTIFAYLDGTDVIGHAVKPTSSRYLQNIQVIDNHLQDLFNLLEKEFPDHSTTYILTSDHGITDWGTHGSGSDHEIYVPFVAFGAGVQGYRRKQSLRQIDIAPFLAALLGTAVPKNNFGTLPLKFLKATSVYKYQASCGNLKQMMEQFIVKRQLRYNQTFPFLFKEHNDFTTETLKALSKELVKLHDVRRYDTATSMCQEMIPKMARAISFFHKYDRTPMSCCIVFTFLLWIIFVHESTSHFKPKPAFLIFVAINFLMDLYLQKSWKYQLYHITPIYFLSIFHNIFDIRSYFISSFAKLQAIPISLLKTYLIQIYSTIIHRLLPLIIFILTFFELRLISIILVSLGFLPFYHQNKLYPWLYIWVGTCFLLSLYTFLPPVNASSRPELVFSSFLVSALTIAFHIAKATETQVPLKKTFPISILVIGTINLINSLYPTYFLTIILFLATQTYLFIIPLASSLHLSHKLILTLGSFFVTYSLLSTNTESCFFLLFCVLLFCYVRLEHSVYYEYEFNQIQLVSIPSPNDSFYAEWQRSIIFISLLLLIFASTGRVDLSNTCGTTTYLPTSFNLFFPLKLNYILLLMKQFIPYFALTIAFASCLFRRNADIYRLSLLIMIISNAIGMVMFMNLKDEGSVVEAGISLSNYVIAMTISLLSLIFLNVSHNFLMLDLNYLRKYVLGIEESDKSKDCV</sequence>
<dbReference type="WBParaSite" id="RSKR_0000208450.1">
    <property type="protein sequence ID" value="RSKR_0000208450.1"/>
    <property type="gene ID" value="RSKR_0000208450"/>
</dbReference>
<dbReference type="Proteomes" id="UP000095286">
    <property type="component" value="Unplaced"/>
</dbReference>
<reference evidence="2" key="1">
    <citation type="submission" date="2016-11" db="UniProtKB">
        <authorList>
            <consortium name="WormBaseParasite"/>
        </authorList>
    </citation>
    <scope>IDENTIFICATION</scope>
    <source>
        <strain evidence="2">KR3021</strain>
    </source>
</reference>
<protein>
    <submittedName>
        <fullName evidence="2">GPI ethanolamine phosphate transferase 1</fullName>
    </submittedName>
</protein>
<evidence type="ECO:0000313" key="2">
    <source>
        <dbReference type="WBParaSite" id="RSKR_0000208450.1"/>
    </source>
</evidence>
<organism evidence="1 2">
    <name type="scientific">Rhabditophanes sp. KR3021</name>
    <dbReference type="NCBI Taxonomy" id="114890"/>
    <lineage>
        <taxon>Eukaryota</taxon>
        <taxon>Metazoa</taxon>
        <taxon>Ecdysozoa</taxon>
        <taxon>Nematoda</taxon>
        <taxon>Chromadorea</taxon>
        <taxon>Rhabditida</taxon>
        <taxon>Tylenchina</taxon>
        <taxon>Panagrolaimomorpha</taxon>
        <taxon>Strongyloidoidea</taxon>
        <taxon>Alloionematidae</taxon>
        <taxon>Rhabditophanes</taxon>
    </lineage>
</organism>
<name>A0AC35TLT4_9BILA</name>